<dbReference type="GO" id="GO:0005890">
    <property type="term" value="C:sodium:potassium-exchanging ATPase complex"/>
    <property type="evidence" value="ECO:0007669"/>
    <property type="project" value="InterPro"/>
</dbReference>
<dbReference type="GO" id="GO:0001671">
    <property type="term" value="F:ATPase activator activity"/>
    <property type="evidence" value="ECO:0007669"/>
    <property type="project" value="TreeGrafter"/>
</dbReference>
<evidence type="ECO:0000256" key="2">
    <source>
        <dbReference type="ARBA" id="ARBA00005876"/>
    </source>
</evidence>
<protein>
    <recommendedName>
        <fullName evidence="10">Sodium/potassium-transporting ATPase subunit beta-1</fullName>
    </recommendedName>
</protein>
<dbReference type="GO" id="GO:1990573">
    <property type="term" value="P:potassium ion import across plasma membrane"/>
    <property type="evidence" value="ECO:0007669"/>
    <property type="project" value="TreeGrafter"/>
</dbReference>
<evidence type="ECO:0000256" key="4">
    <source>
        <dbReference type="ARBA" id="ARBA00022968"/>
    </source>
</evidence>
<keyword evidence="9" id="KW-1185">Reference proteome</keyword>
<dbReference type="OMA" id="VVAIQMN"/>
<evidence type="ECO:0000313" key="9">
    <source>
        <dbReference type="Proteomes" id="UP000037069"/>
    </source>
</evidence>
<dbReference type="AlphaFoldDB" id="A0A0L0CL25"/>
<keyword evidence="3 7" id="KW-0812">Transmembrane</keyword>
<dbReference type="InterPro" id="IPR038702">
    <property type="entry name" value="Na/K_ATPase_sub_beta_sf"/>
</dbReference>
<dbReference type="InterPro" id="IPR000402">
    <property type="entry name" value="Na/K_ATPase_sub_beta"/>
</dbReference>
<evidence type="ECO:0000256" key="1">
    <source>
        <dbReference type="ARBA" id="ARBA00004606"/>
    </source>
</evidence>
<dbReference type="GO" id="GO:0030007">
    <property type="term" value="P:intracellular potassium ion homeostasis"/>
    <property type="evidence" value="ECO:0007669"/>
    <property type="project" value="TreeGrafter"/>
</dbReference>
<dbReference type="Proteomes" id="UP000037069">
    <property type="component" value="Unassembled WGS sequence"/>
</dbReference>
<dbReference type="EMBL" id="JRES01000238">
    <property type="protein sequence ID" value="KNC33058.1"/>
    <property type="molecule type" value="Genomic_DNA"/>
</dbReference>
<feature type="transmembrane region" description="Helical" evidence="7">
    <location>
        <begin position="27"/>
        <end position="52"/>
    </location>
</feature>
<evidence type="ECO:0008006" key="10">
    <source>
        <dbReference type="Google" id="ProtNLM"/>
    </source>
</evidence>
<gene>
    <name evidence="8" type="ORF">FF38_10298</name>
</gene>
<comment type="caution">
    <text evidence="8">The sequence shown here is derived from an EMBL/GenBank/DDBJ whole genome shotgun (WGS) entry which is preliminary data.</text>
</comment>
<dbReference type="PANTHER" id="PTHR11523:SF28">
    <property type="entry name" value="NA_K-ATPASE BETA SUBUNIT ISOFORM 4-RELATED"/>
    <property type="match status" value="1"/>
</dbReference>
<dbReference type="OrthoDB" id="5912413at2759"/>
<name>A0A0L0CL25_LUCCU</name>
<sequence>MSSRTSWTKVLLNLENGTVLTRTPFHWLLLLIFYTIFFCGILALWFLCYGIFEKSLLLQRPKWLLSQPGFSFEPATTFRENYLKVEYHVESLEEVGGLVDHINKALGKYGNIPKEHYGECQNHNYYGYGISKPCIFLKINRIIGFKTLALESINDLPQDAPQEMLEYLERLSELKLKQHIWISCDARPSVKFLYFPRRFYEISDVDYVSAVNYSNGFYNESDFKRIIAVQIDNISLNVKHHIRCFLWAKNIVRDLKGKTGKGLVRFSLEIKR</sequence>
<proteinExistence type="inferred from homology"/>
<dbReference type="STRING" id="7375.A0A0L0CL25"/>
<dbReference type="PANTHER" id="PTHR11523">
    <property type="entry name" value="SODIUM/POTASSIUM-DEPENDENT ATPASE BETA SUBUNIT"/>
    <property type="match status" value="1"/>
</dbReference>
<reference evidence="8 9" key="1">
    <citation type="journal article" date="2015" name="Nat. Commun.">
        <title>Lucilia cuprina genome unlocks parasitic fly biology to underpin future interventions.</title>
        <authorList>
            <person name="Anstead C.A."/>
            <person name="Korhonen P.K."/>
            <person name="Young N.D."/>
            <person name="Hall R.S."/>
            <person name="Jex A.R."/>
            <person name="Murali S.C."/>
            <person name="Hughes D.S."/>
            <person name="Lee S.F."/>
            <person name="Perry T."/>
            <person name="Stroehlein A.J."/>
            <person name="Ansell B.R."/>
            <person name="Breugelmans B."/>
            <person name="Hofmann A."/>
            <person name="Qu J."/>
            <person name="Dugan S."/>
            <person name="Lee S.L."/>
            <person name="Chao H."/>
            <person name="Dinh H."/>
            <person name="Han Y."/>
            <person name="Doddapaneni H.V."/>
            <person name="Worley K.C."/>
            <person name="Muzny D.M."/>
            <person name="Ioannidis P."/>
            <person name="Waterhouse R.M."/>
            <person name="Zdobnov E.M."/>
            <person name="James P.J."/>
            <person name="Bagnall N.H."/>
            <person name="Kotze A.C."/>
            <person name="Gibbs R.A."/>
            <person name="Richards S."/>
            <person name="Batterham P."/>
            <person name="Gasser R.B."/>
        </authorList>
    </citation>
    <scope>NUCLEOTIDE SEQUENCE [LARGE SCALE GENOMIC DNA]</scope>
    <source>
        <strain evidence="8 9">LS</strain>
        <tissue evidence="8">Full body</tissue>
    </source>
</reference>
<evidence type="ECO:0000313" key="8">
    <source>
        <dbReference type="EMBL" id="KNC33058.1"/>
    </source>
</evidence>
<dbReference type="GO" id="GO:0036376">
    <property type="term" value="P:sodium ion export across plasma membrane"/>
    <property type="evidence" value="ECO:0007669"/>
    <property type="project" value="TreeGrafter"/>
</dbReference>
<keyword evidence="5 7" id="KW-1133">Transmembrane helix</keyword>
<keyword evidence="6 7" id="KW-0472">Membrane</keyword>
<evidence type="ECO:0000256" key="3">
    <source>
        <dbReference type="ARBA" id="ARBA00022692"/>
    </source>
</evidence>
<dbReference type="Pfam" id="PF00287">
    <property type="entry name" value="Na_K-ATPase"/>
    <property type="match status" value="1"/>
</dbReference>
<evidence type="ECO:0000256" key="6">
    <source>
        <dbReference type="ARBA" id="ARBA00023136"/>
    </source>
</evidence>
<evidence type="ECO:0000256" key="7">
    <source>
        <dbReference type="SAM" id="Phobius"/>
    </source>
</evidence>
<accession>A0A0L0CL25</accession>
<evidence type="ECO:0000256" key="5">
    <source>
        <dbReference type="ARBA" id="ARBA00022989"/>
    </source>
</evidence>
<keyword evidence="4" id="KW-0735">Signal-anchor</keyword>
<dbReference type="GO" id="GO:0006883">
    <property type="term" value="P:intracellular sodium ion homeostasis"/>
    <property type="evidence" value="ECO:0007669"/>
    <property type="project" value="TreeGrafter"/>
</dbReference>
<organism evidence="8 9">
    <name type="scientific">Lucilia cuprina</name>
    <name type="common">Green bottle fly</name>
    <name type="synonym">Australian sheep blowfly</name>
    <dbReference type="NCBI Taxonomy" id="7375"/>
    <lineage>
        <taxon>Eukaryota</taxon>
        <taxon>Metazoa</taxon>
        <taxon>Ecdysozoa</taxon>
        <taxon>Arthropoda</taxon>
        <taxon>Hexapoda</taxon>
        <taxon>Insecta</taxon>
        <taxon>Pterygota</taxon>
        <taxon>Neoptera</taxon>
        <taxon>Endopterygota</taxon>
        <taxon>Diptera</taxon>
        <taxon>Brachycera</taxon>
        <taxon>Muscomorpha</taxon>
        <taxon>Oestroidea</taxon>
        <taxon>Calliphoridae</taxon>
        <taxon>Luciliinae</taxon>
        <taxon>Lucilia</taxon>
    </lineage>
</organism>
<comment type="similarity">
    <text evidence="2">Belongs to the X(+)/potassium ATPases subunit beta family.</text>
</comment>
<comment type="subcellular location">
    <subcellularLocation>
        <location evidence="1">Membrane</location>
        <topology evidence="1">Single-pass type II membrane protein</topology>
    </subcellularLocation>
</comment>
<dbReference type="Gene3D" id="2.60.40.1660">
    <property type="entry name" value="Na, k-atpase alpha subunit"/>
    <property type="match status" value="1"/>
</dbReference>